<evidence type="ECO:0000313" key="8">
    <source>
        <dbReference type="Proteomes" id="UP000238206"/>
    </source>
</evidence>
<comment type="caution">
    <text evidence="7">The sequence shown here is derived from an EMBL/GenBank/DDBJ whole genome shotgun (WGS) entry which is preliminary data.</text>
</comment>
<evidence type="ECO:0000313" key="7">
    <source>
        <dbReference type="EMBL" id="PQP14458.1"/>
    </source>
</evidence>
<dbReference type="GO" id="GO:0003700">
    <property type="term" value="F:DNA-binding transcription factor activity"/>
    <property type="evidence" value="ECO:0007669"/>
    <property type="project" value="UniProtKB-UniRule"/>
</dbReference>
<dbReference type="RefSeq" id="WP_034184351.1">
    <property type="nucleotide sequence ID" value="NZ_PUIQ01000038.1"/>
</dbReference>
<keyword evidence="3" id="KW-0804">Transcription</keyword>
<keyword evidence="1" id="KW-0805">Transcription regulation</keyword>
<dbReference type="SUPFAM" id="SSF64288">
    <property type="entry name" value="Chorismate lyase-like"/>
    <property type="match status" value="1"/>
</dbReference>
<evidence type="ECO:0000256" key="5">
    <source>
        <dbReference type="SAM" id="MobiDB-lite"/>
    </source>
</evidence>
<dbReference type="Gene3D" id="3.40.1410.10">
    <property type="entry name" value="Chorismate lyase-like"/>
    <property type="match status" value="1"/>
</dbReference>
<dbReference type="NCBIfam" id="TIGR02018">
    <property type="entry name" value="his_ut_repres"/>
    <property type="match status" value="1"/>
</dbReference>
<dbReference type="Pfam" id="PF00392">
    <property type="entry name" value="GntR"/>
    <property type="match status" value="1"/>
</dbReference>
<dbReference type="PANTHER" id="PTHR44846">
    <property type="entry name" value="MANNOSYL-D-GLYCERATE TRANSPORT/METABOLISM SYSTEM REPRESSOR MNGR-RELATED"/>
    <property type="match status" value="1"/>
</dbReference>
<dbReference type="PRINTS" id="PR00035">
    <property type="entry name" value="HTHGNTR"/>
</dbReference>
<dbReference type="SMART" id="SM00345">
    <property type="entry name" value="HTH_GNTR"/>
    <property type="match status" value="1"/>
</dbReference>
<dbReference type="GO" id="GO:0045892">
    <property type="term" value="P:negative regulation of DNA-templated transcription"/>
    <property type="evidence" value="ECO:0007669"/>
    <property type="project" value="UniProtKB-UniRule"/>
</dbReference>
<evidence type="ECO:0000256" key="4">
    <source>
        <dbReference type="NCBIfam" id="TIGR02018"/>
    </source>
</evidence>
<dbReference type="InterPro" id="IPR050679">
    <property type="entry name" value="Bact_HTH_transcr_reg"/>
</dbReference>
<dbReference type="EMBL" id="PUIQ01000038">
    <property type="protein sequence ID" value="PQP14458.1"/>
    <property type="molecule type" value="Genomic_DNA"/>
</dbReference>
<protein>
    <recommendedName>
        <fullName evidence="4">Histidine utilization repressor</fullName>
    </recommendedName>
</protein>
<dbReference type="Gene3D" id="1.10.10.10">
    <property type="entry name" value="Winged helix-like DNA-binding domain superfamily/Winged helix DNA-binding domain"/>
    <property type="match status" value="1"/>
</dbReference>
<gene>
    <name evidence="7" type="primary">hutC</name>
    <name evidence="7" type="ORF">C5615_26435</name>
</gene>
<dbReference type="Proteomes" id="UP000238206">
    <property type="component" value="Unassembled WGS sequence"/>
</dbReference>
<organism evidence="7 8">
    <name type="scientific">Burkholderia cepacia</name>
    <name type="common">Pseudomonas cepacia</name>
    <dbReference type="NCBI Taxonomy" id="292"/>
    <lineage>
        <taxon>Bacteria</taxon>
        <taxon>Pseudomonadati</taxon>
        <taxon>Pseudomonadota</taxon>
        <taxon>Betaproteobacteria</taxon>
        <taxon>Burkholderiales</taxon>
        <taxon>Burkholderiaceae</taxon>
        <taxon>Burkholderia</taxon>
        <taxon>Burkholderia cepacia complex</taxon>
    </lineage>
</organism>
<dbReference type="InterPro" id="IPR010248">
    <property type="entry name" value="His_ut_repres"/>
</dbReference>
<evidence type="ECO:0000256" key="1">
    <source>
        <dbReference type="ARBA" id="ARBA00023015"/>
    </source>
</evidence>
<dbReference type="SUPFAM" id="SSF46785">
    <property type="entry name" value="Winged helix' DNA-binding domain"/>
    <property type="match status" value="1"/>
</dbReference>
<dbReference type="InterPro" id="IPR036388">
    <property type="entry name" value="WH-like_DNA-bd_sf"/>
</dbReference>
<dbReference type="PANTHER" id="PTHR44846:SF16">
    <property type="entry name" value="TRANSCRIPTIONAL REGULATOR PHNF-RELATED"/>
    <property type="match status" value="1"/>
</dbReference>
<dbReference type="Pfam" id="PF07702">
    <property type="entry name" value="UTRA"/>
    <property type="match status" value="1"/>
</dbReference>
<name>A0A2S8II46_BURCE</name>
<reference evidence="7 8" key="1">
    <citation type="submission" date="2018-02" db="EMBL/GenBank/DDBJ databases">
        <title>Draft genome sequencing of Burkholderia cepacia Y14-15.</title>
        <authorList>
            <person name="Zheng B.-X."/>
        </authorList>
    </citation>
    <scope>NUCLEOTIDE SEQUENCE [LARGE SCALE GENOMIC DNA]</scope>
    <source>
        <strain evidence="7 8">Y14-15</strain>
    </source>
</reference>
<evidence type="ECO:0000256" key="2">
    <source>
        <dbReference type="ARBA" id="ARBA00023125"/>
    </source>
</evidence>
<dbReference type="GO" id="GO:0006547">
    <property type="term" value="P:L-histidine metabolic process"/>
    <property type="evidence" value="ECO:0007669"/>
    <property type="project" value="UniProtKB-UniRule"/>
</dbReference>
<feature type="domain" description="HTH gntR-type" evidence="6">
    <location>
        <begin position="28"/>
        <end position="96"/>
    </location>
</feature>
<sequence>MNETQRQLAGRMGSAPGAPGGDVPARALPAYQQIKRYVVERIANGDWKPGGAIPTEAELVKEFGVARMTVSRALRELTAERVLTRIQGAGTFVERRHYESTVLEIRNIADEIAERGHRHSARVLLLESSDDQEAVEALGLRSGPVFHSHIVHYEEGEPIQFEDRYVNPALFPAYLEQDFTVETPNHYMVRLAPIQRAEFRIYAEKPNAQVRRHLVMEIGEPCLLLSRRTWVGEHIATSVRLWHPASRFHLAGRV</sequence>
<dbReference type="InterPro" id="IPR000524">
    <property type="entry name" value="Tscrpt_reg_HTH_GntR"/>
</dbReference>
<evidence type="ECO:0000259" key="6">
    <source>
        <dbReference type="PROSITE" id="PS50949"/>
    </source>
</evidence>
<keyword evidence="2" id="KW-0238">DNA-binding</keyword>
<dbReference type="InterPro" id="IPR011663">
    <property type="entry name" value="UTRA"/>
</dbReference>
<feature type="region of interest" description="Disordered" evidence="5">
    <location>
        <begin position="1"/>
        <end position="24"/>
    </location>
</feature>
<accession>A0A2S8II46</accession>
<dbReference type="PROSITE" id="PS50949">
    <property type="entry name" value="HTH_GNTR"/>
    <property type="match status" value="1"/>
</dbReference>
<dbReference type="GO" id="GO:0003677">
    <property type="term" value="F:DNA binding"/>
    <property type="evidence" value="ECO:0007669"/>
    <property type="project" value="UniProtKB-UniRule"/>
</dbReference>
<dbReference type="CDD" id="cd07377">
    <property type="entry name" value="WHTH_GntR"/>
    <property type="match status" value="1"/>
</dbReference>
<dbReference type="SMART" id="SM00866">
    <property type="entry name" value="UTRA"/>
    <property type="match status" value="1"/>
</dbReference>
<dbReference type="InterPro" id="IPR028978">
    <property type="entry name" value="Chorismate_lyase_/UTRA_dom_sf"/>
</dbReference>
<dbReference type="FunFam" id="1.10.10.10:FF:000079">
    <property type="entry name" value="GntR family transcriptional regulator"/>
    <property type="match status" value="1"/>
</dbReference>
<evidence type="ECO:0000256" key="3">
    <source>
        <dbReference type="ARBA" id="ARBA00023163"/>
    </source>
</evidence>
<dbReference type="AlphaFoldDB" id="A0A2S8II46"/>
<proteinExistence type="predicted"/>
<dbReference type="InterPro" id="IPR036390">
    <property type="entry name" value="WH_DNA-bd_sf"/>
</dbReference>